<gene>
    <name evidence="3" type="ORF">H9875_04765</name>
</gene>
<reference evidence="3" key="2">
    <citation type="submission" date="2021-04" db="EMBL/GenBank/DDBJ databases">
        <authorList>
            <person name="Gilroy R."/>
        </authorList>
    </citation>
    <scope>NUCLEOTIDE SEQUENCE</scope>
    <source>
        <strain evidence="3">CHK173-259</strain>
    </source>
</reference>
<reference evidence="3" key="1">
    <citation type="journal article" date="2021" name="PeerJ">
        <title>Extensive microbial diversity within the chicken gut microbiome revealed by metagenomics and culture.</title>
        <authorList>
            <person name="Gilroy R."/>
            <person name="Ravi A."/>
            <person name="Getino M."/>
            <person name="Pursley I."/>
            <person name="Horton D.L."/>
            <person name="Alikhan N.F."/>
            <person name="Baker D."/>
            <person name="Gharbi K."/>
            <person name="Hall N."/>
            <person name="Watson M."/>
            <person name="Adriaenssens E.M."/>
            <person name="Foster-Nyarko E."/>
            <person name="Jarju S."/>
            <person name="Secka A."/>
            <person name="Antonio M."/>
            <person name="Oren A."/>
            <person name="Chaudhuri R.R."/>
            <person name="La Ragione R."/>
            <person name="Hildebrand F."/>
            <person name="Pallen M.J."/>
        </authorList>
    </citation>
    <scope>NUCLEOTIDE SEQUENCE</scope>
    <source>
        <strain evidence="3">CHK173-259</strain>
    </source>
</reference>
<dbReference type="EMBL" id="DXGJ01000035">
    <property type="protein sequence ID" value="HIW71922.1"/>
    <property type="molecule type" value="Genomic_DNA"/>
</dbReference>
<dbReference type="Pfam" id="PF25164">
    <property type="entry name" value="CoiA_N"/>
    <property type="match status" value="1"/>
</dbReference>
<dbReference type="Proteomes" id="UP000886822">
    <property type="component" value="Unassembled WGS sequence"/>
</dbReference>
<sequence>MLLAEWHRHLVDAQDAARLPDYQCPTCHEPVRLHRGHQVPPYFAHLPRSACQIISEHESPEHVRGKRQLARFFAPWGPTSFERVLPAIHQRADVWIARKGGPVALEFQCSPLSNGAVAQRTRGYYGLGVRPLWLLGSPYAHQRLGWSLIERFACWLPGWGLCLLFWDVRQDVLVVHHHLHQTAAGDYAGWDARLRSVVELQVGRKPVVTQATVNLPRLRRRWAQAILQGDAGLRPIIEQLYLTGHHLAGFPPVLTTTQTTAPIFGRGLLLWRIVMGAWLFARPTRLTPEQVTMFGQSAFRLVGGRTAGVQFTARRVLPWAQKHLMEDLVRAELLRPTPKGWAVTGTPRWFRDYHDWLKNG</sequence>
<dbReference type="AlphaFoldDB" id="A0A9D1U500"/>
<dbReference type="InterPro" id="IPR057253">
    <property type="entry name" value="CoiA-like_N"/>
</dbReference>
<protein>
    <submittedName>
        <fullName evidence="3">Competence protein</fullName>
    </submittedName>
</protein>
<accession>A0A9D1U500</accession>
<evidence type="ECO:0000259" key="1">
    <source>
        <dbReference type="Pfam" id="PF06054"/>
    </source>
</evidence>
<evidence type="ECO:0000259" key="2">
    <source>
        <dbReference type="Pfam" id="PF25164"/>
    </source>
</evidence>
<dbReference type="Pfam" id="PF06054">
    <property type="entry name" value="CoiA_nuc"/>
    <property type="match status" value="1"/>
</dbReference>
<comment type="caution">
    <text evidence="3">The sequence shown here is derived from an EMBL/GenBank/DDBJ whole genome shotgun (WGS) entry which is preliminary data.</text>
</comment>
<dbReference type="InterPro" id="IPR010330">
    <property type="entry name" value="CoiA_nuc"/>
</dbReference>
<feature type="domain" description="Competence protein CoiA-like N-terminal" evidence="2">
    <location>
        <begin position="20"/>
        <end position="53"/>
    </location>
</feature>
<feature type="domain" description="Competence protein CoiA nuclease-like" evidence="1">
    <location>
        <begin position="58"/>
        <end position="142"/>
    </location>
</feature>
<evidence type="ECO:0000313" key="3">
    <source>
        <dbReference type="EMBL" id="HIW71922.1"/>
    </source>
</evidence>
<organism evidence="3 4">
    <name type="scientific">Candidatus Levilactobacillus faecigallinarum</name>
    <dbReference type="NCBI Taxonomy" id="2838638"/>
    <lineage>
        <taxon>Bacteria</taxon>
        <taxon>Bacillati</taxon>
        <taxon>Bacillota</taxon>
        <taxon>Bacilli</taxon>
        <taxon>Lactobacillales</taxon>
        <taxon>Lactobacillaceae</taxon>
        <taxon>Levilactobacillus</taxon>
    </lineage>
</organism>
<proteinExistence type="predicted"/>
<name>A0A9D1U500_9LACO</name>
<evidence type="ECO:0000313" key="4">
    <source>
        <dbReference type="Proteomes" id="UP000886822"/>
    </source>
</evidence>